<gene>
    <name evidence="1" type="primary">ORF7539</name>
</gene>
<dbReference type="AlphaFoldDB" id="A0A0B6XZS6"/>
<feature type="non-terminal residue" evidence="1">
    <location>
        <position position="87"/>
    </location>
</feature>
<accession>A0A0B6XZS6</accession>
<sequence>MVPNPLQVYESAIQTTVESLSNYTSDAKANLHSADTIQGINETSNANSVYQYMLQQRISPQEMIAETYDDILNISLQQWLNYSCQNF</sequence>
<evidence type="ECO:0000313" key="1">
    <source>
        <dbReference type="EMBL" id="CEK49383.1"/>
    </source>
</evidence>
<proteinExistence type="predicted"/>
<dbReference type="EMBL" id="HACG01002518">
    <property type="protein sequence ID" value="CEK49383.1"/>
    <property type="molecule type" value="Transcribed_RNA"/>
</dbReference>
<name>A0A0B6XZS6_9EUPU</name>
<protein>
    <submittedName>
        <fullName evidence="1">Uncharacterized protein</fullName>
    </submittedName>
</protein>
<reference evidence="1" key="1">
    <citation type="submission" date="2014-12" db="EMBL/GenBank/DDBJ databases">
        <title>Insight into the proteome of Arion vulgaris.</title>
        <authorList>
            <person name="Aradska J."/>
            <person name="Bulat T."/>
            <person name="Smidak R."/>
            <person name="Sarate P."/>
            <person name="Gangsoo J."/>
            <person name="Sialana F."/>
            <person name="Bilban M."/>
            <person name="Lubec G."/>
        </authorList>
    </citation>
    <scope>NUCLEOTIDE SEQUENCE</scope>
    <source>
        <tissue evidence="1">Skin</tissue>
    </source>
</reference>
<organism evidence="1">
    <name type="scientific">Arion vulgaris</name>
    <dbReference type="NCBI Taxonomy" id="1028688"/>
    <lineage>
        <taxon>Eukaryota</taxon>
        <taxon>Metazoa</taxon>
        <taxon>Spiralia</taxon>
        <taxon>Lophotrochozoa</taxon>
        <taxon>Mollusca</taxon>
        <taxon>Gastropoda</taxon>
        <taxon>Heterobranchia</taxon>
        <taxon>Euthyneura</taxon>
        <taxon>Panpulmonata</taxon>
        <taxon>Eupulmonata</taxon>
        <taxon>Stylommatophora</taxon>
        <taxon>Helicina</taxon>
        <taxon>Arionoidea</taxon>
        <taxon>Arionidae</taxon>
        <taxon>Arion</taxon>
    </lineage>
</organism>